<dbReference type="PANTHER" id="PTHR38733:SF1">
    <property type="entry name" value="TYPE IV METHYL-DIRECTED RESTRICTION ENZYME ECOKMCRBC"/>
    <property type="match status" value="1"/>
</dbReference>
<dbReference type="HOGENOM" id="CLU_048696_1_2_12"/>
<evidence type="ECO:0008006" key="3">
    <source>
        <dbReference type="Google" id="ProtNLM"/>
    </source>
</evidence>
<name>V5WKE4_9SPIO</name>
<sequence>MITIYQDYQSNLGSGWENHRTNLLSFKQLIGDQNLILQADGTLRIAHYVGFLSKGNTQLQILPKIFAGASYPNPLEEQQQASQLLHRLLTWSDFMNFKELSDSTVTDEEASLLEQIIRLFVHRFIRLHQRDVHRNYIHEEDELLYIRGKILFPDSFYTGLKRPGYLKNKFDELSMDNLINGTIKSTLQIMLLSSRSMNNKRLLRQAIGYLEDVSELPLSIEIFSTIIFNRMNQQYESLINLAKLIFQGRQPGFASGGQKSLSLLLPLNLLFEQTVYHMLVDAFREEGGEVRFQEGKFWGKSTDQQYHFKLIPDFWVTKGKNITHILDTKFKNPISSDGKIELSAGDMYQLNAYASRFQCDQLSLIYPRFIGQPNLSGRETCIETYRLVNFDKEVTLRVIQIDIMKENREEIVEDLRLGLSQ</sequence>
<dbReference type="STRING" id="1307761.L21SP2_2657"/>
<dbReference type="EMBL" id="CP006939">
    <property type="protein sequence ID" value="AHC16009.1"/>
    <property type="molecule type" value="Genomic_DNA"/>
</dbReference>
<accession>V5WKE4</accession>
<dbReference type="KEGG" id="slr:L21SP2_2657"/>
<dbReference type="RefSeq" id="WP_024268909.1">
    <property type="nucleotide sequence ID" value="NC_023035.1"/>
</dbReference>
<dbReference type="eggNOG" id="COG4268">
    <property type="taxonomic scope" value="Bacteria"/>
</dbReference>
<dbReference type="Pfam" id="PF10117">
    <property type="entry name" value="McrBC"/>
    <property type="match status" value="1"/>
</dbReference>
<evidence type="ECO:0000313" key="2">
    <source>
        <dbReference type="Proteomes" id="UP000018680"/>
    </source>
</evidence>
<dbReference type="InterPro" id="IPR019292">
    <property type="entry name" value="McrC"/>
</dbReference>
<organism evidence="1 2">
    <name type="scientific">Salinispira pacifica</name>
    <dbReference type="NCBI Taxonomy" id="1307761"/>
    <lineage>
        <taxon>Bacteria</taxon>
        <taxon>Pseudomonadati</taxon>
        <taxon>Spirochaetota</taxon>
        <taxon>Spirochaetia</taxon>
        <taxon>Spirochaetales</taxon>
        <taxon>Spirochaetaceae</taxon>
        <taxon>Salinispira</taxon>
    </lineage>
</organism>
<evidence type="ECO:0000313" key="1">
    <source>
        <dbReference type="EMBL" id="AHC16009.1"/>
    </source>
</evidence>
<keyword evidence="2" id="KW-1185">Reference proteome</keyword>
<dbReference type="AlphaFoldDB" id="V5WKE4"/>
<dbReference type="PANTHER" id="PTHR38733">
    <property type="entry name" value="PROTEIN MCRC"/>
    <property type="match status" value="1"/>
</dbReference>
<dbReference type="REBASE" id="75936">
    <property type="entry name" value="SpaD2McrBCP"/>
</dbReference>
<dbReference type="OrthoDB" id="828100at2"/>
<protein>
    <recommendedName>
        <fullName evidence="3">McrBC 5-methylcytosine restriction system component</fullName>
    </recommendedName>
</protein>
<gene>
    <name evidence="1" type="ORF">L21SP2_2657</name>
</gene>
<dbReference type="Proteomes" id="UP000018680">
    <property type="component" value="Chromosome"/>
</dbReference>
<reference evidence="1 2" key="1">
    <citation type="journal article" date="2015" name="Stand. Genomic Sci.">
        <title>Complete genome sequence and description of Salinispira pacifica gen. nov., sp. nov., a novel spirochaete isolated form a hypersaline microbial mat.</title>
        <authorList>
            <person name="Ben Hania W."/>
            <person name="Joseph M."/>
            <person name="Schumann P."/>
            <person name="Bunk B."/>
            <person name="Fiebig A."/>
            <person name="Sproer C."/>
            <person name="Klenk H.P."/>
            <person name="Fardeau M.L."/>
            <person name="Spring S."/>
        </authorList>
    </citation>
    <scope>NUCLEOTIDE SEQUENCE [LARGE SCALE GENOMIC DNA]</scope>
    <source>
        <strain evidence="1 2">L21-RPul-D2</strain>
    </source>
</reference>
<proteinExistence type="predicted"/>